<reference evidence="2" key="1">
    <citation type="submission" date="2019-01" db="EMBL/GenBank/DDBJ databases">
        <title>Genomic signatures and co-occurrence patterns of the ultra-small Saccharimodia (Patescibacteria phylum) suggest a symbiotic lifestyle.</title>
        <authorList>
            <person name="Lemos L."/>
            <person name="Medeiros J."/>
            <person name="Andreote F."/>
            <person name="Fernandes G."/>
            <person name="Varani A."/>
            <person name="Oliveira G."/>
            <person name="Pylro V."/>
        </authorList>
    </citation>
    <scope>NUCLEOTIDE SEQUENCE [LARGE SCALE GENOMIC DNA]</scope>
    <source>
        <strain evidence="2">AMD01</strain>
    </source>
</reference>
<evidence type="ECO:0008006" key="4">
    <source>
        <dbReference type="Google" id="ProtNLM"/>
    </source>
</evidence>
<dbReference type="InterPro" id="IPR008884">
    <property type="entry name" value="TylF_MeTrfase"/>
</dbReference>
<dbReference type="AlphaFoldDB" id="A0A4V1J7B9"/>
<dbReference type="PANTHER" id="PTHR40036">
    <property type="entry name" value="MACROCIN O-METHYLTRANSFERASE"/>
    <property type="match status" value="1"/>
</dbReference>
<evidence type="ECO:0000256" key="1">
    <source>
        <dbReference type="SAM" id="MobiDB-lite"/>
    </source>
</evidence>
<dbReference type="SUPFAM" id="SSF53335">
    <property type="entry name" value="S-adenosyl-L-methionine-dependent methyltransferases"/>
    <property type="match status" value="1"/>
</dbReference>
<comment type="caution">
    <text evidence="2">The sequence shown here is derived from an EMBL/GenBank/DDBJ whole genome shotgun (WGS) entry which is preliminary data.</text>
</comment>
<dbReference type="InterPro" id="IPR029063">
    <property type="entry name" value="SAM-dependent_MTases_sf"/>
</dbReference>
<dbReference type="PANTHER" id="PTHR40036:SF1">
    <property type="entry name" value="MACROCIN O-METHYLTRANSFERASE"/>
    <property type="match status" value="1"/>
</dbReference>
<protein>
    <recommendedName>
        <fullName evidence="4">Methyltransferase</fullName>
    </recommendedName>
</protein>
<evidence type="ECO:0000313" key="3">
    <source>
        <dbReference type="Proteomes" id="UP000289269"/>
    </source>
</evidence>
<organism evidence="2 3">
    <name type="scientific">Candidatus Chaera renei</name>
    <dbReference type="NCBI Taxonomy" id="2506947"/>
    <lineage>
        <taxon>Bacteria</taxon>
        <taxon>Candidatus Saccharimonadota</taxon>
        <taxon>Candidatus Saccharimonadia</taxon>
        <taxon>Candidatus Saccharimonadales</taxon>
        <taxon>Candidatus Saccharimonadaceae</taxon>
        <taxon>Candidatus Chaera</taxon>
    </lineage>
</organism>
<dbReference type="Pfam" id="PF05711">
    <property type="entry name" value="TylF"/>
    <property type="match status" value="1"/>
</dbReference>
<name>A0A4V1J7B9_9BACT</name>
<accession>A0A4V1J7B9</accession>
<proteinExistence type="predicted"/>
<sequence length="201" mass="21686">MSVRRRNHSPAPPAQLSRRQTETVLNRLRAVLRSGADGEVVEMGCYKGDTSLALQRALAGSGKRLYLYDSFAGLPAKGPADASPAGEQFRAGELAASKAELLVRLKKTGLPMPTVIKGWFEELTPEQLPERICFGLLDGDFYGSIAASLRLVGPRMSSGSSLVIDDYQNEALPGVARAVNRWLTARRAKLSVVQGMAVVEC</sequence>
<dbReference type="Proteomes" id="UP000289269">
    <property type="component" value="Unassembled WGS sequence"/>
</dbReference>
<feature type="region of interest" description="Disordered" evidence="1">
    <location>
        <begin position="1"/>
        <end position="20"/>
    </location>
</feature>
<evidence type="ECO:0000313" key="2">
    <source>
        <dbReference type="EMBL" id="RWZ78147.1"/>
    </source>
</evidence>
<dbReference type="EMBL" id="SCKW01000028">
    <property type="protein sequence ID" value="RWZ78147.1"/>
    <property type="molecule type" value="Genomic_DNA"/>
</dbReference>
<gene>
    <name evidence="2" type="ORF">EOT04_02710</name>
</gene>
<keyword evidence="3" id="KW-1185">Reference proteome</keyword>
<dbReference type="Gene3D" id="3.40.50.150">
    <property type="entry name" value="Vaccinia Virus protein VP39"/>
    <property type="match status" value="1"/>
</dbReference>